<dbReference type="GO" id="GO:0032502">
    <property type="term" value="P:developmental process"/>
    <property type="evidence" value="ECO:0007669"/>
    <property type="project" value="TreeGrafter"/>
</dbReference>
<comment type="caution">
    <text evidence="1">The sequence shown here is derived from an EMBL/GenBank/DDBJ whole genome shotgun (WGS) entry which is preliminary data.</text>
</comment>
<dbReference type="Pfam" id="PF00118">
    <property type="entry name" value="Cpn60_TCP1"/>
    <property type="match status" value="1"/>
</dbReference>
<name>A0AAV7Y0U7_9NEOP</name>
<dbReference type="GO" id="GO:0005634">
    <property type="term" value="C:nucleus"/>
    <property type="evidence" value="ECO:0007669"/>
    <property type="project" value="TreeGrafter"/>
</dbReference>
<keyword evidence="2" id="KW-1185">Reference proteome</keyword>
<dbReference type="GO" id="GO:1902636">
    <property type="term" value="C:kinociliary basal body"/>
    <property type="evidence" value="ECO:0007669"/>
    <property type="project" value="TreeGrafter"/>
</dbReference>
<dbReference type="GO" id="GO:0051131">
    <property type="term" value="P:chaperone-mediated protein complex assembly"/>
    <property type="evidence" value="ECO:0007669"/>
    <property type="project" value="TreeGrafter"/>
</dbReference>
<dbReference type="Gene3D" id="3.30.260.10">
    <property type="entry name" value="TCP-1-like chaperonin intermediate domain"/>
    <property type="match status" value="1"/>
</dbReference>
<dbReference type="Proteomes" id="UP001075354">
    <property type="component" value="Chromosome 3"/>
</dbReference>
<evidence type="ECO:0000313" key="2">
    <source>
        <dbReference type="Proteomes" id="UP001075354"/>
    </source>
</evidence>
<dbReference type="InterPro" id="IPR002423">
    <property type="entry name" value="Cpn60/GroEL/TCP-1"/>
</dbReference>
<sequence length="559" mass="60605">MAFISVDSVYLKPALDEFTKLLAALVGPHGHSCLIRSPVDSVTLTSSSSRLISNIPVGSPLLQFALQCIRSQIERFGDGGLYCGILLSKLMIRLIDSCIPRHSSCSILSELQNIVLSQLRNSEQLLLSINLDSVAPLMAVAQSVLLSKRGNYEGTDPVHLAHINTQISLLVQAFLESEASIEKVVLCIRKKVDKQCLLNGVLYPCADEEHVVLKGMSWNSASLLLFSVMLTDKIDCKEKELPGVDYLQQGKAQFEAAEIFIEKAISCGINIVACQKVVHPTLILKMKRKGILVLQRLGKRMAEAVEILSGAVPVSNLHISQLDSLPQLKGSLKKVQHFSDNGGNFVFMEGAPGSGICTVLLGSHLLESCSELEIVAHQVLTALKQVIQDTAVCPGGGCTEMHLCITLWKEVHRRREDLCFKLQCSASQLYTVVKWFQEGLLLASGLHSEAGSLAFDSVYYHAWRGSHSKTMIVEATTCHCGLISSDAVVRLNGSWSIFTLEHINYVCTDLNDTAQKITFGPSIAGSVPVHDVCSSKVGAITVAVESAIAITDIGAIITS</sequence>
<dbReference type="AlphaFoldDB" id="A0AAV7Y0U7"/>
<dbReference type="PANTHER" id="PTHR46787:SF1">
    <property type="entry name" value="MOLECULAR CHAPERONE MKKS"/>
    <property type="match status" value="1"/>
</dbReference>
<dbReference type="SUPFAM" id="SSF48592">
    <property type="entry name" value="GroEL equatorial domain-like"/>
    <property type="match status" value="1"/>
</dbReference>
<gene>
    <name evidence="1" type="ORF">ONE63_006621</name>
</gene>
<dbReference type="Gene3D" id="3.50.7.10">
    <property type="entry name" value="GroEL"/>
    <property type="match status" value="1"/>
</dbReference>
<dbReference type="InterPro" id="IPR028790">
    <property type="entry name" value="MKKS"/>
</dbReference>
<dbReference type="EMBL" id="JAPTSV010000003">
    <property type="protein sequence ID" value="KAJ1529890.1"/>
    <property type="molecule type" value="Genomic_DNA"/>
</dbReference>
<dbReference type="GO" id="GO:0005524">
    <property type="term" value="F:ATP binding"/>
    <property type="evidence" value="ECO:0007669"/>
    <property type="project" value="InterPro"/>
</dbReference>
<dbReference type="InterPro" id="IPR027413">
    <property type="entry name" value="GROEL-like_equatorial_sf"/>
</dbReference>
<dbReference type="GO" id="GO:0060271">
    <property type="term" value="P:cilium assembly"/>
    <property type="evidence" value="ECO:0007669"/>
    <property type="project" value="InterPro"/>
</dbReference>
<dbReference type="Gene3D" id="1.10.560.10">
    <property type="entry name" value="GroEL-like equatorial domain"/>
    <property type="match status" value="1"/>
</dbReference>
<evidence type="ECO:0000313" key="1">
    <source>
        <dbReference type="EMBL" id="KAJ1529890.1"/>
    </source>
</evidence>
<dbReference type="GO" id="GO:0005737">
    <property type="term" value="C:cytoplasm"/>
    <property type="evidence" value="ECO:0007669"/>
    <property type="project" value="TreeGrafter"/>
</dbReference>
<reference evidence="1" key="1">
    <citation type="submission" date="2022-12" db="EMBL/GenBank/DDBJ databases">
        <title>Chromosome-level genome assembly of the bean flower thrips Megalurothrips usitatus.</title>
        <authorList>
            <person name="Ma L."/>
            <person name="Liu Q."/>
            <person name="Li H."/>
            <person name="Cai W."/>
        </authorList>
    </citation>
    <scope>NUCLEOTIDE SEQUENCE</scope>
    <source>
        <strain evidence="1">Cailab_2022a</strain>
    </source>
</reference>
<dbReference type="InterPro" id="IPR027409">
    <property type="entry name" value="GroEL-like_apical_dom_sf"/>
</dbReference>
<accession>A0AAV7Y0U7</accession>
<dbReference type="PANTHER" id="PTHR46787">
    <property type="entry name" value="SYNDROMES PUTATIVE CHAPERONIN-RELATED"/>
    <property type="match status" value="1"/>
</dbReference>
<dbReference type="GO" id="GO:0006457">
    <property type="term" value="P:protein folding"/>
    <property type="evidence" value="ECO:0007669"/>
    <property type="project" value="InterPro"/>
</dbReference>
<protein>
    <submittedName>
        <fullName evidence="1">Uncharacterized protein</fullName>
    </submittedName>
</protein>
<proteinExistence type="predicted"/>
<dbReference type="GO" id="GO:0051082">
    <property type="term" value="F:unfolded protein binding"/>
    <property type="evidence" value="ECO:0007669"/>
    <property type="project" value="InterPro"/>
</dbReference>
<dbReference type="InterPro" id="IPR027410">
    <property type="entry name" value="TCP-1-like_intermed_sf"/>
</dbReference>
<organism evidence="1 2">
    <name type="scientific">Megalurothrips usitatus</name>
    <name type="common">bean blossom thrips</name>
    <dbReference type="NCBI Taxonomy" id="439358"/>
    <lineage>
        <taxon>Eukaryota</taxon>
        <taxon>Metazoa</taxon>
        <taxon>Ecdysozoa</taxon>
        <taxon>Arthropoda</taxon>
        <taxon>Hexapoda</taxon>
        <taxon>Insecta</taxon>
        <taxon>Pterygota</taxon>
        <taxon>Neoptera</taxon>
        <taxon>Paraneoptera</taxon>
        <taxon>Thysanoptera</taxon>
        <taxon>Terebrantia</taxon>
        <taxon>Thripoidea</taxon>
        <taxon>Thripidae</taxon>
        <taxon>Megalurothrips</taxon>
    </lineage>
</organism>
<dbReference type="SUPFAM" id="SSF52029">
    <property type="entry name" value="GroEL apical domain-like"/>
    <property type="match status" value="1"/>
</dbReference>